<sequence length="212" mass="22141">MDQSVDSEKGISVAGWCVLLTARWTLELSTSIFYASKCHASDTGVTEPRASGCLPPPIFVLFPNLSKSYIGDALSEVVMATARRVTGGGGYGYGYGYGSATRTRGRTRGRPVDLLQAAHDAWESRKKRRAPTGSRGMPATTDPRLADGYPYPQPRVRARCGSGTGTSTGQAPTPHGSPVATAAITTLSSLGSAGSSFGARVKPPTSSHPGLH</sequence>
<accession>A0AAD7B0Z1</accession>
<name>A0AAD7B0Z1_9AGAR</name>
<feature type="compositionally biased region" description="Low complexity" evidence="1">
    <location>
        <begin position="187"/>
        <end position="199"/>
    </location>
</feature>
<evidence type="ECO:0000313" key="3">
    <source>
        <dbReference type="Proteomes" id="UP001221142"/>
    </source>
</evidence>
<reference evidence="2" key="1">
    <citation type="submission" date="2023-03" db="EMBL/GenBank/DDBJ databases">
        <title>Massive genome expansion in bonnet fungi (Mycena s.s.) driven by repeated elements and novel gene families across ecological guilds.</title>
        <authorList>
            <consortium name="Lawrence Berkeley National Laboratory"/>
            <person name="Harder C.B."/>
            <person name="Miyauchi S."/>
            <person name="Viragh M."/>
            <person name="Kuo A."/>
            <person name="Thoen E."/>
            <person name="Andreopoulos B."/>
            <person name="Lu D."/>
            <person name="Skrede I."/>
            <person name="Drula E."/>
            <person name="Henrissat B."/>
            <person name="Morin E."/>
            <person name="Kohler A."/>
            <person name="Barry K."/>
            <person name="LaButti K."/>
            <person name="Morin E."/>
            <person name="Salamov A."/>
            <person name="Lipzen A."/>
            <person name="Mereny Z."/>
            <person name="Hegedus B."/>
            <person name="Baldrian P."/>
            <person name="Stursova M."/>
            <person name="Weitz H."/>
            <person name="Taylor A."/>
            <person name="Grigoriev I.V."/>
            <person name="Nagy L.G."/>
            <person name="Martin F."/>
            <person name="Kauserud H."/>
        </authorList>
    </citation>
    <scope>NUCLEOTIDE SEQUENCE</scope>
    <source>
        <strain evidence="2">9284</strain>
    </source>
</reference>
<gene>
    <name evidence="2" type="ORF">FB45DRAFT_878244</name>
</gene>
<evidence type="ECO:0000256" key="1">
    <source>
        <dbReference type="SAM" id="MobiDB-lite"/>
    </source>
</evidence>
<organism evidence="2 3">
    <name type="scientific">Roridomyces roridus</name>
    <dbReference type="NCBI Taxonomy" id="1738132"/>
    <lineage>
        <taxon>Eukaryota</taxon>
        <taxon>Fungi</taxon>
        <taxon>Dikarya</taxon>
        <taxon>Basidiomycota</taxon>
        <taxon>Agaricomycotina</taxon>
        <taxon>Agaricomycetes</taxon>
        <taxon>Agaricomycetidae</taxon>
        <taxon>Agaricales</taxon>
        <taxon>Marasmiineae</taxon>
        <taxon>Mycenaceae</taxon>
        <taxon>Roridomyces</taxon>
    </lineage>
</organism>
<dbReference type="Proteomes" id="UP001221142">
    <property type="component" value="Unassembled WGS sequence"/>
</dbReference>
<dbReference type="EMBL" id="JARKIF010000055">
    <property type="protein sequence ID" value="KAJ7606644.1"/>
    <property type="molecule type" value="Genomic_DNA"/>
</dbReference>
<evidence type="ECO:0000313" key="2">
    <source>
        <dbReference type="EMBL" id="KAJ7606644.1"/>
    </source>
</evidence>
<protein>
    <submittedName>
        <fullName evidence="2">Uncharacterized protein</fullName>
    </submittedName>
</protein>
<dbReference type="AlphaFoldDB" id="A0AAD7B0Z1"/>
<comment type="caution">
    <text evidence="2">The sequence shown here is derived from an EMBL/GenBank/DDBJ whole genome shotgun (WGS) entry which is preliminary data.</text>
</comment>
<keyword evidence="3" id="KW-1185">Reference proteome</keyword>
<proteinExistence type="predicted"/>
<feature type="region of interest" description="Disordered" evidence="1">
    <location>
        <begin position="119"/>
        <end position="212"/>
    </location>
</feature>